<name>A0A8K0T9I8_9PEZI</name>
<proteinExistence type="inferred from homology"/>
<comment type="caution">
    <text evidence="5">The sequence shown here is derived from an EMBL/GenBank/DDBJ whole genome shotgun (WGS) entry which is preliminary data.</text>
</comment>
<evidence type="ECO:0000313" key="5">
    <source>
        <dbReference type="EMBL" id="KAH7358751.1"/>
    </source>
</evidence>
<dbReference type="PANTHER" id="PTHR43804:SF7">
    <property type="entry name" value="LD18447P"/>
    <property type="match status" value="1"/>
</dbReference>
<dbReference type="Pfam" id="PF00472">
    <property type="entry name" value="RF-1"/>
    <property type="match status" value="1"/>
</dbReference>
<evidence type="ECO:0000256" key="2">
    <source>
        <dbReference type="ARBA" id="ARBA00022481"/>
    </source>
</evidence>
<sequence length="434" mass="47972">MLAAPWVCRSCLRASRPRSAILSLVRRASTDAPSALPNALLKRARKLSVEHEQLSAVLSESFDNKSARRAGELASVVDALREWEAAQAALAELGTLLGSPDAELRDMASEELESTHAQISAVSRRLSEALTPKDAFSHLPCLIEIRPGPGGLEGRFFADTVFKMYRQFCSRRGLRANVMKYDMADGAGDAHSAAGEMPLQEAIIEIADPGAYEMFRTEAGMHRVQRVPATESKGRLHTSAVAVWVLPAFPETGAAEEDIDNPESDFYINPQEVRSETMRARGAGGQHVNKTESAIRLTHMPTGTTVSMQDSRSQSRNREDAWRLLRSRVAIIRREAREEEAARLRNSVLATHRVARGHKIRTYNYNQDRVTDHRSGMDIYNLDDVIVGGESLDKLVDGAREWLISKEIEEMIAIEEAEEAAEADDSKAKGKGKK</sequence>
<dbReference type="SMART" id="SM00937">
    <property type="entry name" value="PCRF"/>
    <property type="match status" value="1"/>
</dbReference>
<dbReference type="AlphaFoldDB" id="A0A8K0T9I8"/>
<organism evidence="5 6">
    <name type="scientific">Plectosphaerella cucumerina</name>
    <dbReference type="NCBI Taxonomy" id="40658"/>
    <lineage>
        <taxon>Eukaryota</taxon>
        <taxon>Fungi</taxon>
        <taxon>Dikarya</taxon>
        <taxon>Ascomycota</taxon>
        <taxon>Pezizomycotina</taxon>
        <taxon>Sordariomycetes</taxon>
        <taxon>Hypocreomycetidae</taxon>
        <taxon>Glomerellales</taxon>
        <taxon>Plectosphaerellaceae</taxon>
        <taxon>Plectosphaerella</taxon>
    </lineage>
</organism>
<dbReference type="GO" id="GO:0005739">
    <property type="term" value="C:mitochondrion"/>
    <property type="evidence" value="ECO:0007669"/>
    <property type="project" value="UniProtKB-ARBA"/>
</dbReference>
<dbReference type="Gene3D" id="3.30.160.20">
    <property type="match status" value="1"/>
</dbReference>
<evidence type="ECO:0000256" key="1">
    <source>
        <dbReference type="ARBA" id="ARBA00010835"/>
    </source>
</evidence>
<dbReference type="FunFam" id="3.30.160.20:FF:000004">
    <property type="entry name" value="Peptide chain release factor 1"/>
    <property type="match status" value="1"/>
</dbReference>
<accession>A0A8K0T9I8</accession>
<dbReference type="GO" id="GO:0032543">
    <property type="term" value="P:mitochondrial translation"/>
    <property type="evidence" value="ECO:0007669"/>
    <property type="project" value="UniProtKB-ARBA"/>
</dbReference>
<keyword evidence="3" id="KW-0648">Protein biosynthesis</keyword>
<dbReference type="Gene3D" id="6.10.140.1950">
    <property type="match status" value="1"/>
</dbReference>
<evidence type="ECO:0000313" key="6">
    <source>
        <dbReference type="Proteomes" id="UP000813385"/>
    </source>
</evidence>
<dbReference type="InterPro" id="IPR005139">
    <property type="entry name" value="PCRF"/>
</dbReference>
<dbReference type="EMBL" id="JAGPXD010000004">
    <property type="protein sequence ID" value="KAH7358751.1"/>
    <property type="molecule type" value="Genomic_DNA"/>
</dbReference>
<dbReference type="InterPro" id="IPR000352">
    <property type="entry name" value="Pep_chain_release_fac_I"/>
</dbReference>
<evidence type="ECO:0000259" key="4">
    <source>
        <dbReference type="PROSITE" id="PS00745"/>
    </source>
</evidence>
<gene>
    <name evidence="5" type="ORF">B0T11DRAFT_243899</name>
</gene>
<dbReference type="InterPro" id="IPR050057">
    <property type="entry name" value="Prokaryotic/Mito_RF"/>
</dbReference>
<dbReference type="Gene3D" id="3.30.70.1660">
    <property type="match status" value="1"/>
</dbReference>
<dbReference type="InterPro" id="IPR045853">
    <property type="entry name" value="Pep_chain_release_fac_I_sf"/>
</dbReference>
<keyword evidence="2" id="KW-0488">Methylation</keyword>
<evidence type="ECO:0000256" key="3">
    <source>
        <dbReference type="ARBA" id="ARBA00022917"/>
    </source>
</evidence>
<dbReference type="GO" id="GO:0003747">
    <property type="term" value="F:translation release factor activity"/>
    <property type="evidence" value="ECO:0007669"/>
    <property type="project" value="InterPro"/>
</dbReference>
<dbReference type="Proteomes" id="UP000813385">
    <property type="component" value="Unassembled WGS sequence"/>
</dbReference>
<dbReference type="Pfam" id="PF03462">
    <property type="entry name" value="PCRF"/>
    <property type="match status" value="1"/>
</dbReference>
<dbReference type="OrthoDB" id="2019491at2759"/>
<protein>
    <submittedName>
        <fullName evidence="5">Peptide chain release factor 1</fullName>
    </submittedName>
</protein>
<feature type="domain" description="Prokaryotic-type class I peptide chain release factors" evidence="4">
    <location>
        <begin position="279"/>
        <end position="295"/>
    </location>
</feature>
<dbReference type="SUPFAM" id="SSF75620">
    <property type="entry name" value="Release factor"/>
    <property type="match status" value="1"/>
</dbReference>
<comment type="similarity">
    <text evidence="1">Belongs to the prokaryotic/mitochondrial release factor family.</text>
</comment>
<dbReference type="PANTHER" id="PTHR43804">
    <property type="entry name" value="LD18447P"/>
    <property type="match status" value="1"/>
</dbReference>
<dbReference type="PROSITE" id="PS00745">
    <property type="entry name" value="RF_PROK_I"/>
    <property type="match status" value="1"/>
</dbReference>
<reference evidence="5" key="1">
    <citation type="journal article" date="2021" name="Nat. Commun.">
        <title>Genetic determinants of endophytism in the Arabidopsis root mycobiome.</title>
        <authorList>
            <person name="Mesny F."/>
            <person name="Miyauchi S."/>
            <person name="Thiergart T."/>
            <person name="Pickel B."/>
            <person name="Atanasova L."/>
            <person name="Karlsson M."/>
            <person name="Huettel B."/>
            <person name="Barry K.W."/>
            <person name="Haridas S."/>
            <person name="Chen C."/>
            <person name="Bauer D."/>
            <person name="Andreopoulos W."/>
            <person name="Pangilinan J."/>
            <person name="LaButti K."/>
            <person name="Riley R."/>
            <person name="Lipzen A."/>
            <person name="Clum A."/>
            <person name="Drula E."/>
            <person name="Henrissat B."/>
            <person name="Kohler A."/>
            <person name="Grigoriev I.V."/>
            <person name="Martin F.M."/>
            <person name="Hacquard S."/>
        </authorList>
    </citation>
    <scope>NUCLEOTIDE SEQUENCE</scope>
    <source>
        <strain evidence="5">MPI-CAGE-AT-0016</strain>
    </source>
</reference>
<keyword evidence="6" id="KW-1185">Reference proteome</keyword>